<reference evidence="1 2" key="1">
    <citation type="submission" date="2016-10" db="EMBL/GenBank/DDBJ databases">
        <authorList>
            <person name="de Groot N.N."/>
        </authorList>
    </citation>
    <scope>NUCLEOTIDE SEQUENCE [LARGE SCALE GENOMIC DNA]</scope>
    <source>
        <strain evidence="1 2">DSM 10495</strain>
    </source>
</reference>
<proteinExistence type="predicted"/>
<keyword evidence="2" id="KW-1185">Reference proteome</keyword>
<dbReference type="SUPFAM" id="SSF52402">
    <property type="entry name" value="Adenine nucleotide alpha hydrolases-like"/>
    <property type="match status" value="1"/>
</dbReference>
<sequence>MIQPIVILTETTLDDSDRTSLEELLDGGEFSAKLLVQADTQRHLLVDFVEHLSLLEFAEAFRELGAKAPDTADARQDASQVLEKSLTALEGLFQEIDGSVVDEGSAVQALVDAVKDTGASQAVVFTRPHAVLDTFHADLASKAQHALGLPVLHLYAGSGFIGDS</sequence>
<dbReference type="EMBL" id="FNSN01000003">
    <property type="protein sequence ID" value="SEC09061.1"/>
    <property type="molecule type" value="Genomic_DNA"/>
</dbReference>
<gene>
    <name evidence="1" type="ORF">SAMN04489745_2037</name>
</gene>
<dbReference type="Proteomes" id="UP000182652">
    <property type="component" value="Unassembled WGS sequence"/>
</dbReference>
<name>A0A1H4PP23_9MICC</name>
<accession>A0A1H4PP23</accession>
<dbReference type="InterPro" id="IPR014729">
    <property type="entry name" value="Rossmann-like_a/b/a_fold"/>
</dbReference>
<evidence type="ECO:0000313" key="2">
    <source>
        <dbReference type="Proteomes" id="UP000182652"/>
    </source>
</evidence>
<dbReference type="Gene3D" id="3.40.50.620">
    <property type="entry name" value="HUPs"/>
    <property type="match status" value="1"/>
</dbReference>
<evidence type="ECO:0000313" key="1">
    <source>
        <dbReference type="EMBL" id="SEC09061.1"/>
    </source>
</evidence>
<protein>
    <submittedName>
        <fullName evidence="1">Uncharacterized protein</fullName>
    </submittedName>
</protein>
<dbReference type="AlphaFoldDB" id="A0A1H4PP23"/>
<organism evidence="1 2">
    <name type="scientific">Arthrobacter woluwensis</name>
    <dbReference type="NCBI Taxonomy" id="156980"/>
    <lineage>
        <taxon>Bacteria</taxon>
        <taxon>Bacillati</taxon>
        <taxon>Actinomycetota</taxon>
        <taxon>Actinomycetes</taxon>
        <taxon>Micrococcales</taxon>
        <taxon>Micrococcaceae</taxon>
        <taxon>Arthrobacter</taxon>
    </lineage>
</organism>
<dbReference type="RefSeq" id="WP_066212316.1">
    <property type="nucleotide sequence ID" value="NZ_FNSN01000003.1"/>
</dbReference>
<dbReference type="STRING" id="156980.SAMN04489745_2037"/>